<dbReference type="Gene3D" id="3.40.50.720">
    <property type="entry name" value="NAD(P)-binding Rossmann-like Domain"/>
    <property type="match status" value="1"/>
</dbReference>
<evidence type="ECO:0000313" key="5">
    <source>
        <dbReference type="Proteomes" id="UP000298649"/>
    </source>
</evidence>
<feature type="domain" description="Alcohol dehydrogenase-like C-terminal" evidence="2">
    <location>
        <begin position="176"/>
        <end position="306"/>
    </location>
</feature>
<evidence type="ECO:0000259" key="3">
    <source>
        <dbReference type="Pfam" id="PF08240"/>
    </source>
</evidence>
<feature type="domain" description="Alcohol dehydrogenase-like N-terminal" evidence="3">
    <location>
        <begin position="24"/>
        <end position="129"/>
    </location>
</feature>
<dbReference type="PANTHER" id="PTHR43401:SF2">
    <property type="entry name" value="L-THREONINE 3-DEHYDROGENASE"/>
    <property type="match status" value="1"/>
</dbReference>
<gene>
    <name evidence="4" type="ORF">CFBP7129_28695</name>
</gene>
<dbReference type="Proteomes" id="UP000298649">
    <property type="component" value="Plasmid pAtCFBP7129b"/>
</dbReference>
<dbReference type="Pfam" id="PF08240">
    <property type="entry name" value="ADH_N"/>
    <property type="match status" value="1"/>
</dbReference>
<name>A0A4D7YS33_AGRTU</name>
<dbReference type="Gene3D" id="3.90.180.10">
    <property type="entry name" value="Medium-chain alcohol dehydrogenases, catalytic domain"/>
    <property type="match status" value="1"/>
</dbReference>
<evidence type="ECO:0000313" key="4">
    <source>
        <dbReference type="EMBL" id="QCL98337.1"/>
    </source>
</evidence>
<dbReference type="RefSeq" id="WP_045023168.1">
    <property type="nucleotide sequence ID" value="NZ_JAHXYP010000006.1"/>
</dbReference>
<dbReference type="SUPFAM" id="SSF50129">
    <property type="entry name" value="GroES-like"/>
    <property type="match status" value="1"/>
</dbReference>
<dbReference type="SUPFAM" id="SSF51735">
    <property type="entry name" value="NAD(P)-binding Rossmann-fold domains"/>
    <property type="match status" value="1"/>
</dbReference>
<keyword evidence="4" id="KW-0614">Plasmid</keyword>
<accession>A0A4D7YS33</accession>
<dbReference type="EMBL" id="CP039925">
    <property type="protein sequence ID" value="QCL98337.1"/>
    <property type="molecule type" value="Genomic_DNA"/>
</dbReference>
<protein>
    <submittedName>
        <fullName evidence="4">Zinc-binding dehydrogenase</fullName>
    </submittedName>
</protein>
<dbReference type="InterPro" id="IPR013149">
    <property type="entry name" value="ADH-like_C"/>
</dbReference>
<dbReference type="PANTHER" id="PTHR43401">
    <property type="entry name" value="L-THREONINE 3-DEHYDROGENASE"/>
    <property type="match status" value="1"/>
</dbReference>
<dbReference type="InterPro" id="IPR013154">
    <property type="entry name" value="ADH-like_N"/>
</dbReference>
<dbReference type="Pfam" id="PF00107">
    <property type="entry name" value="ADH_zinc_N"/>
    <property type="match status" value="1"/>
</dbReference>
<evidence type="ECO:0000256" key="1">
    <source>
        <dbReference type="ARBA" id="ARBA00023002"/>
    </source>
</evidence>
<reference evidence="4 5" key="1">
    <citation type="submission" date="2019-04" db="EMBL/GenBank/DDBJ databases">
        <title>Complete genome sequence of Agrobacterium tumefaciens CFBP7129.</title>
        <authorList>
            <person name="Haryono M."/>
            <person name="Lin Y.-C."/>
            <person name="Lai E.-M."/>
            <person name="Kuo C.-H."/>
        </authorList>
    </citation>
    <scope>NUCLEOTIDE SEQUENCE [LARGE SCALE GENOMIC DNA]</scope>
    <source>
        <strain evidence="4 5">CFBP7129</strain>
        <plasmid evidence="5">patcfbp7129b</plasmid>
    </source>
</reference>
<dbReference type="InterPro" id="IPR036291">
    <property type="entry name" value="NAD(P)-bd_dom_sf"/>
</dbReference>
<proteinExistence type="predicted"/>
<dbReference type="InterPro" id="IPR050129">
    <property type="entry name" value="Zn_alcohol_dh"/>
</dbReference>
<dbReference type="GO" id="GO:0016491">
    <property type="term" value="F:oxidoreductase activity"/>
    <property type="evidence" value="ECO:0007669"/>
    <property type="project" value="UniProtKB-KW"/>
</dbReference>
<evidence type="ECO:0000259" key="2">
    <source>
        <dbReference type="Pfam" id="PF00107"/>
    </source>
</evidence>
<dbReference type="AlphaFoldDB" id="A0A4D7YS33"/>
<geneLocation type="plasmid" evidence="5">
    <name>patcfbp7129b</name>
</geneLocation>
<sequence>MKAGLLKAPNDLTFETVADPKLASGDLLIRVKAATVCGTDIRIFRGRKTAGVRYPSILGHEFAGEIVDTGGHGEFTCGEAVAVCPAIPCGYCDYCKRGFENICQNLTAIGYEIDGAFAEYIRIPAKAVHSRNVLKVPKGVSWEQAALVEPLSCVLNGQEKLEVGVGDNVVILGSGPIGLLHIKLARHSGAHRIIVSEPSASRREAALVAGADVVVDPVNEDLQSIVRAHTRGLGADKLIVAIGVTRLANDALSLVRHRGKVSLFAGFSTAETASMDVNLIHYNELIVTGSFGLNRLQFEKSLDMIASGQIEVDSMLTHRFELKDISEALATAEQGAAVKVAVFNP</sequence>
<organism evidence="4 5">
    <name type="scientific">Agrobacterium tumefaciens</name>
    <dbReference type="NCBI Taxonomy" id="358"/>
    <lineage>
        <taxon>Bacteria</taxon>
        <taxon>Pseudomonadati</taxon>
        <taxon>Pseudomonadota</taxon>
        <taxon>Alphaproteobacteria</taxon>
        <taxon>Hyphomicrobiales</taxon>
        <taxon>Rhizobiaceae</taxon>
        <taxon>Rhizobium/Agrobacterium group</taxon>
        <taxon>Agrobacterium</taxon>
        <taxon>Agrobacterium tumefaciens complex</taxon>
    </lineage>
</organism>
<keyword evidence="1" id="KW-0560">Oxidoreductase</keyword>
<dbReference type="InterPro" id="IPR011032">
    <property type="entry name" value="GroES-like_sf"/>
</dbReference>